<keyword evidence="3" id="KW-0808">Transferase</keyword>
<dbReference type="InterPro" id="IPR027417">
    <property type="entry name" value="P-loop_NTPase"/>
</dbReference>
<accession>A0AAD4P2K1</accession>
<evidence type="ECO:0000313" key="3">
    <source>
        <dbReference type="EMBL" id="KAH6823750.1"/>
    </source>
</evidence>
<evidence type="ECO:0000256" key="2">
    <source>
        <dbReference type="ARBA" id="ARBA00006997"/>
    </source>
</evidence>
<dbReference type="PANTHER" id="PTHR21087:SF4">
    <property type="entry name" value="INACTIVE SHIKIMATE KINASE LIKE 1, CHLOROPLASTIC-RELATED"/>
    <property type="match status" value="1"/>
</dbReference>
<organism evidence="3 4">
    <name type="scientific">Perilla frutescens var. hirtella</name>
    <name type="common">Perilla citriodora</name>
    <name type="synonym">Perilla setoyensis</name>
    <dbReference type="NCBI Taxonomy" id="608512"/>
    <lineage>
        <taxon>Eukaryota</taxon>
        <taxon>Viridiplantae</taxon>
        <taxon>Streptophyta</taxon>
        <taxon>Embryophyta</taxon>
        <taxon>Tracheophyta</taxon>
        <taxon>Spermatophyta</taxon>
        <taxon>Magnoliopsida</taxon>
        <taxon>eudicotyledons</taxon>
        <taxon>Gunneridae</taxon>
        <taxon>Pentapetalae</taxon>
        <taxon>asterids</taxon>
        <taxon>lamiids</taxon>
        <taxon>Lamiales</taxon>
        <taxon>Lamiaceae</taxon>
        <taxon>Nepetoideae</taxon>
        <taxon>Elsholtzieae</taxon>
        <taxon>Perilla</taxon>
    </lineage>
</organism>
<gene>
    <name evidence="3" type="ORF">C2S53_004486</name>
</gene>
<protein>
    <submittedName>
        <fullName evidence="3">Shikimate kinase like 1</fullName>
    </submittedName>
</protein>
<comment type="similarity">
    <text evidence="2">Belongs to the shikimate kinase family.</text>
</comment>
<comment type="caution">
    <text evidence="3">The sequence shown here is derived from an EMBL/GenBank/DDBJ whole genome shotgun (WGS) entry which is preliminary data.</text>
</comment>
<name>A0AAD4P2K1_PERFH</name>
<comment type="subcellular location">
    <subcellularLocation>
        <location evidence="1">Plastid</location>
        <location evidence="1">Chloroplast</location>
    </subcellularLocation>
</comment>
<dbReference type="GO" id="GO:0009507">
    <property type="term" value="C:chloroplast"/>
    <property type="evidence" value="ECO:0007669"/>
    <property type="project" value="UniProtKB-SubCell"/>
</dbReference>
<dbReference type="GO" id="GO:0016301">
    <property type="term" value="F:kinase activity"/>
    <property type="evidence" value="ECO:0007669"/>
    <property type="project" value="UniProtKB-KW"/>
</dbReference>
<dbReference type="Pfam" id="PF01202">
    <property type="entry name" value="SKI"/>
    <property type="match status" value="1"/>
</dbReference>
<dbReference type="Proteomes" id="UP001190926">
    <property type="component" value="Unassembled WGS sequence"/>
</dbReference>
<keyword evidence="4" id="KW-1185">Reference proteome</keyword>
<reference evidence="3 4" key="1">
    <citation type="journal article" date="2021" name="Nat. Commun.">
        <title>Incipient diploidization of the medicinal plant Perilla within 10,000 years.</title>
        <authorList>
            <person name="Zhang Y."/>
            <person name="Shen Q."/>
            <person name="Leng L."/>
            <person name="Zhang D."/>
            <person name="Chen S."/>
            <person name="Shi Y."/>
            <person name="Ning Z."/>
            <person name="Chen S."/>
        </authorList>
    </citation>
    <scope>NUCLEOTIDE SEQUENCE [LARGE SCALE GENOMIC DNA]</scope>
    <source>
        <strain evidence="4">cv. PC099</strain>
    </source>
</reference>
<proteinExistence type="inferred from homology"/>
<sequence>MAIIQATSSCSSRSLIHPPLRHRISAGVHVNSRFSPILFLKPKFPQRAAAAATRALLENSTSDSVATKVVERDLSLAIKNRASEISPDLRGTSIFLVGINSSYKSSLGQILADSLRYYYFDSDSLVEEVAGGKSEAISYIERDEDGYLASETEVLKQLSSMGRLVVCAGNGAVKSTTNLALLRHGISIWIDVPLDLVAKDLEEDRIQLSASDTLICKSSSEILDQLAALYNSGRSGYSTADATISLQKVASQLGYDELDAVTPEDMCMEVLKEIEKLMRVKKMMEEAARPF</sequence>
<dbReference type="AlphaFoldDB" id="A0AAD4P2K1"/>
<dbReference type="SUPFAM" id="SSF52540">
    <property type="entry name" value="P-loop containing nucleoside triphosphate hydrolases"/>
    <property type="match status" value="1"/>
</dbReference>
<dbReference type="PANTHER" id="PTHR21087">
    <property type="entry name" value="SHIKIMATE KINASE"/>
    <property type="match status" value="1"/>
</dbReference>
<dbReference type="PRINTS" id="PR01100">
    <property type="entry name" value="SHIKIMTKNASE"/>
</dbReference>
<evidence type="ECO:0000256" key="1">
    <source>
        <dbReference type="ARBA" id="ARBA00004229"/>
    </source>
</evidence>
<dbReference type="Gene3D" id="3.40.50.300">
    <property type="entry name" value="P-loop containing nucleotide triphosphate hydrolases"/>
    <property type="match status" value="1"/>
</dbReference>
<dbReference type="EMBL" id="SDAM02000556">
    <property type="protein sequence ID" value="KAH6823750.1"/>
    <property type="molecule type" value="Genomic_DNA"/>
</dbReference>
<dbReference type="GO" id="GO:0005829">
    <property type="term" value="C:cytosol"/>
    <property type="evidence" value="ECO:0007669"/>
    <property type="project" value="TreeGrafter"/>
</dbReference>
<evidence type="ECO:0000313" key="4">
    <source>
        <dbReference type="Proteomes" id="UP001190926"/>
    </source>
</evidence>
<dbReference type="InterPro" id="IPR031322">
    <property type="entry name" value="Shikimate/glucono_kinase"/>
</dbReference>
<dbReference type="FunFam" id="3.40.50.300:FF:001033">
    <property type="entry name" value="Shikimate kinase 2, chloroplastic"/>
    <property type="match status" value="1"/>
</dbReference>
<keyword evidence="3" id="KW-0418">Kinase</keyword>